<feature type="transmembrane region" description="Helical" evidence="6">
    <location>
        <begin position="443"/>
        <end position="460"/>
    </location>
</feature>
<sequence>MPHKVPPSSSLQDISDEDGSFRARAACTDSHWRDSDPPSHSWRPSLLADSSPEEKSPPVKLSTSRLLMAHFGAALTLFLATTDATIVSTMLPSIVGDLQANATEYTWIGVAYMLTQTACQPLYGRVSDIIGRKQLLCISIAIFAMGSLFCGVSQNVKMLIASRALSGIGGGGIVSCVWVITSEIVAEEHNSAKWSQALSVTWCCSAVAGPLLGGIFSDGSRHLMSFPSWRWGFYLNLPVCIVGLLVLLVSLRNVHLRPVSEALWDSLLRRFDFGGLFLFMGGTSCIIVGFSFATGVGWNAPSTIVLVVLGLLVLGLGGYYEACTTRETLFPPTIFRNFDAVGLLVIVFLHNFAFNAGTFYLALFYQAADGLPPLQAGIQMLPYTLGSSLASMPAAWFIGFWQKRNRNTCAQRWVTSFGLIICTLGFGLLNLVQAESPNHVKVIFPLVAGTGLGLLFHAPYQIFTKALNPCELATGTSAFFLIRFTGATIGISVAGAIFDARTASLNSGDLESIFSGSSVDIGSLKALGAGPARDRALDSITLAIQMIWIVCTSLLGIAFMISLLLGKLSIEGSATHVNPVPEKTPIDASSV</sequence>
<feature type="transmembrane region" description="Helical" evidence="6">
    <location>
        <begin position="66"/>
        <end position="85"/>
    </location>
</feature>
<feature type="transmembrane region" description="Helical" evidence="6">
    <location>
        <begin position="197"/>
        <end position="216"/>
    </location>
</feature>
<feature type="transmembrane region" description="Helical" evidence="6">
    <location>
        <begin position="472"/>
        <end position="498"/>
    </location>
</feature>
<feature type="transmembrane region" description="Helical" evidence="6">
    <location>
        <begin position="271"/>
        <end position="292"/>
    </location>
</feature>
<feature type="transmembrane region" description="Helical" evidence="6">
    <location>
        <begin position="231"/>
        <end position="251"/>
    </location>
</feature>
<dbReference type="SUPFAM" id="SSF103473">
    <property type="entry name" value="MFS general substrate transporter"/>
    <property type="match status" value="1"/>
</dbReference>
<evidence type="ECO:0000313" key="9">
    <source>
        <dbReference type="Proteomes" id="UP000054988"/>
    </source>
</evidence>
<feature type="domain" description="Major facilitator superfamily (MFS) profile" evidence="7">
    <location>
        <begin position="69"/>
        <end position="570"/>
    </location>
</feature>
<dbReference type="InterPro" id="IPR020846">
    <property type="entry name" value="MFS_dom"/>
</dbReference>
<feature type="region of interest" description="Disordered" evidence="5">
    <location>
        <begin position="25"/>
        <end position="58"/>
    </location>
</feature>
<accession>A0A0W0FXW0</accession>
<dbReference type="Proteomes" id="UP000054988">
    <property type="component" value="Unassembled WGS sequence"/>
</dbReference>
<gene>
    <name evidence="8" type="ORF">WG66_6155</name>
</gene>
<feature type="transmembrane region" description="Helical" evidence="6">
    <location>
        <begin position="341"/>
        <end position="368"/>
    </location>
</feature>
<evidence type="ECO:0000256" key="5">
    <source>
        <dbReference type="SAM" id="MobiDB-lite"/>
    </source>
</evidence>
<name>A0A0W0FXW0_MONRR</name>
<dbReference type="InterPro" id="IPR036259">
    <property type="entry name" value="MFS_trans_sf"/>
</dbReference>
<evidence type="ECO:0000256" key="1">
    <source>
        <dbReference type="ARBA" id="ARBA00004141"/>
    </source>
</evidence>
<dbReference type="GO" id="GO:0005886">
    <property type="term" value="C:plasma membrane"/>
    <property type="evidence" value="ECO:0007669"/>
    <property type="project" value="TreeGrafter"/>
</dbReference>
<evidence type="ECO:0000256" key="4">
    <source>
        <dbReference type="ARBA" id="ARBA00023136"/>
    </source>
</evidence>
<feature type="transmembrane region" description="Helical" evidence="6">
    <location>
        <begin position="380"/>
        <end position="401"/>
    </location>
</feature>
<keyword evidence="4 6" id="KW-0472">Membrane</keyword>
<evidence type="ECO:0000256" key="6">
    <source>
        <dbReference type="SAM" id="Phobius"/>
    </source>
</evidence>
<dbReference type="GO" id="GO:0022857">
    <property type="term" value="F:transmembrane transporter activity"/>
    <property type="evidence" value="ECO:0007669"/>
    <property type="project" value="InterPro"/>
</dbReference>
<feature type="transmembrane region" description="Helical" evidence="6">
    <location>
        <begin position="413"/>
        <end position="431"/>
    </location>
</feature>
<dbReference type="EMBL" id="LATX01001501">
    <property type="protein sequence ID" value="KTB41187.1"/>
    <property type="molecule type" value="Genomic_DNA"/>
</dbReference>
<dbReference type="PROSITE" id="PS50850">
    <property type="entry name" value="MFS"/>
    <property type="match status" value="1"/>
</dbReference>
<protein>
    <recommendedName>
        <fullName evidence="7">Major facilitator superfamily (MFS) profile domain-containing protein</fullName>
    </recommendedName>
</protein>
<dbReference type="InterPro" id="IPR011701">
    <property type="entry name" value="MFS"/>
</dbReference>
<feature type="transmembrane region" description="Helical" evidence="6">
    <location>
        <begin position="135"/>
        <end position="154"/>
    </location>
</feature>
<comment type="subcellular location">
    <subcellularLocation>
        <location evidence="1">Membrane</location>
        <topology evidence="1">Multi-pass membrane protein</topology>
    </subcellularLocation>
</comment>
<feature type="transmembrane region" description="Helical" evidence="6">
    <location>
        <begin position="298"/>
        <end position="320"/>
    </location>
</feature>
<dbReference type="Pfam" id="PF07690">
    <property type="entry name" value="MFS_1"/>
    <property type="match status" value="1"/>
</dbReference>
<dbReference type="AlphaFoldDB" id="A0A0W0FXW0"/>
<evidence type="ECO:0000256" key="2">
    <source>
        <dbReference type="ARBA" id="ARBA00022692"/>
    </source>
</evidence>
<comment type="caution">
    <text evidence="8">The sequence shown here is derived from an EMBL/GenBank/DDBJ whole genome shotgun (WGS) entry which is preliminary data.</text>
</comment>
<organism evidence="8 9">
    <name type="scientific">Moniliophthora roreri</name>
    <name type="common">Frosty pod rot fungus</name>
    <name type="synonym">Monilia roreri</name>
    <dbReference type="NCBI Taxonomy" id="221103"/>
    <lineage>
        <taxon>Eukaryota</taxon>
        <taxon>Fungi</taxon>
        <taxon>Dikarya</taxon>
        <taxon>Basidiomycota</taxon>
        <taxon>Agaricomycotina</taxon>
        <taxon>Agaricomycetes</taxon>
        <taxon>Agaricomycetidae</taxon>
        <taxon>Agaricales</taxon>
        <taxon>Marasmiineae</taxon>
        <taxon>Marasmiaceae</taxon>
        <taxon>Moniliophthora</taxon>
    </lineage>
</organism>
<evidence type="ECO:0000313" key="8">
    <source>
        <dbReference type="EMBL" id="KTB41187.1"/>
    </source>
</evidence>
<dbReference type="Gene3D" id="1.20.1250.20">
    <property type="entry name" value="MFS general substrate transporter like domains"/>
    <property type="match status" value="2"/>
</dbReference>
<dbReference type="eggNOG" id="KOG0254">
    <property type="taxonomic scope" value="Eukaryota"/>
</dbReference>
<keyword evidence="2 6" id="KW-0812">Transmembrane</keyword>
<keyword evidence="3 6" id="KW-1133">Transmembrane helix</keyword>
<evidence type="ECO:0000256" key="3">
    <source>
        <dbReference type="ARBA" id="ARBA00022989"/>
    </source>
</evidence>
<feature type="transmembrane region" description="Helical" evidence="6">
    <location>
        <begin position="542"/>
        <end position="565"/>
    </location>
</feature>
<proteinExistence type="predicted"/>
<dbReference type="PANTHER" id="PTHR23501">
    <property type="entry name" value="MAJOR FACILITATOR SUPERFAMILY"/>
    <property type="match status" value="1"/>
</dbReference>
<dbReference type="PANTHER" id="PTHR23501:SF102">
    <property type="entry name" value="DRUG TRANSPORTER, PUTATIVE (AFU_ORTHOLOGUE AFUA_3G08530)-RELATED"/>
    <property type="match status" value="1"/>
</dbReference>
<feature type="transmembrane region" description="Helical" evidence="6">
    <location>
        <begin position="160"/>
        <end position="185"/>
    </location>
</feature>
<reference evidence="8 9" key="1">
    <citation type="submission" date="2015-12" db="EMBL/GenBank/DDBJ databases">
        <title>Draft genome sequence of Moniliophthora roreri, the causal agent of frosty pod rot of cacao.</title>
        <authorList>
            <person name="Aime M.C."/>
            <person name="Diaz-Valderrama J.R."/>
            <person name="Kijpornyongpan T."/>
            <person name="Phillips-Mora W."/>
        </authorList>
    </citation>
    <scope>NUCLEOTIDE SEQUENCE [LARGE SCALE GENOMIC DNA]</scope>
    <source>
        <strain evidence="8 9">MCA 2952</strain>
    </source>
</reference>
<evidence type="ECO:0000259" key="7">
    <source>
        <dbReference type="PROSITE" id="PS50850"/>
    </source>
</evidence>